<gene>
    <name evidence="2" type="ORF">D5F53_26310</name>
</gene>
<evidence type="ECO:0000313" key="2">
    <source>
        <dbReference type="EMBL" id="AYB46603.1"/>
    </source>
</evidence>
<evidence type="ECO:0000313" key="3">
    <source>
        <dbReference type="Proteomes" id="UP000266552"/>
    </source>
</evidence>
<keyword evidence="3" id="KW-1185">Reference proteome</keyword>
<dbReference type="InterPro" id="IPR018743">
    <property type="entry name" value="DUF2292"/>
</dbReference>
<dbReference type="KEGG" id="plw:D5F53_26310"/>
<dbReference type="AlphaFoldDB" id="A0A2A5LJE5"/>
<dbReference type="RefSeq" id="WP_009595967.1">
    <property type="nucleotide sequence ID" value="NZ_BOSC01000002.1"/>
</dbReference>
<accession>A0A2A5LJE5</accession>
<sequence length="73" mass="8293">MAKPLKVDEMWLERIASLLNDMEFGSLQIVVHEGQIVQMERTERKRFENTASGAVKTSGSSRASGQQRRTNTR</sequence>
<protein>
    <submittedName>
        <fullName evidence="2">DUF2292 domain-containing protein</fullName>
    </submittedName>
</protein>
<feature type="compositionally biased region" description="Low complexity" evidence="1">
    <location>
        <begin position="58"/>
        <end position="73"/>
    </location>
</feature>
<evidence type="ECO:0000256" key="1">
    <source>
        <dbReference type="SAM" id="MobiDB-lite"/>
    </source>
</evidence>
<name>A0A2A5LJE5_PAELA</name>
<organism evidence="2 3">
    <name type="scientific">Paenibacillus lautus</name>
    <name type="common">Bacillus lautus</name>
    <dbReference type="NCBI Taxonomy" id="1401"/>
    <lineage>
        <taxon>Bacteria</taxon>
        <taxon>Bacillati</taxon>
        <taxon>Bacillota</taxon>
        <taxon>Bacilli</taxon>
        <taxon>Bacillales</taxon>
        <taxon>Paenibacillaceae</taxon>
        <taxon>Paenibacillus</taxon>
    </lineage>
</organism>
<dbReference type="Proteomes" id="UP000266552">
    <property type="component" value="Chromosome"/>
</dbReference>
<feature type="region of interest" description="Disordered" evidence="1">
    <location>
        <begin position="43"/>
        <end position="73"/>
    </location>
</feature>
<dbReference type="Pfam" id="PF10055">
    <property type="entry name" value="DUF2292"/>
    <property type="match status" value="1"/>
</dbReference>
<proteinExistence type="predicted"/>
<dbReference type="EMBL" id="CP032412">
    <property type="protein sequence ID" value="AYB46603.1"/>
    <property type="molecule type" value="Genomic_DNA"/>
</dbReference>
<reference evidence="2 3" key="1">
    <citation type="submission" date="2018-09" db="EMBL/GenBank/DDBJ databases">
        <title>Genome Sequence of Paenibacillus lautus Strain E7593-69, Azo Dye-Degrading Bacteria, Isolated from Commercial Tattoo Inks.</title>
        <authorList>
            <person name="Nho S.W."/>
            <person name="Kim S.-J."/>
            <person name="Kweon O."/>
            <person name="Cerniglia C.E."/>
        </authorList>
    </citation>
    <scope>NUCLEOTIDE SEQUENCE [LARGE SCALE GENOMIC DNA]</scope>
    <source>
        <strain evidence="2 3">E7593-69</strain>
    </source>
</reference>